<dbReference type="GeneID" id="59298890"/>
<evidence type="ECO:0000313" key="2">
    <source>
        <dbReference type="EMBL" id="KAF5615049.1"/>
    </source>
</evidence>
<name>A0A8H5VBE2_9HYPO</name>
<feature type="compositionally biased region" description="Basic and acidic residues" evidence="1">
    <location>
        <begin position="1"/>
        <end position="20"/>
    </location>
</feature>
<feature type="region of interest" description="Disordered" evidence="1">
    <location>
        <begin position="1"/>
        <end position="27"/>
    </location>
</feature>
<keyword evidence="3" id="KW-1185">Reference proteome</keyword>
<dbReference type="EMBL" id="JAAQRI010000423">
    <property type="protein sequence ID" value="KAF5615049.1"/>
    <property type="molecule type" value="Genomic_DNA"/>
</dbReference>
<sequence>MAPSSSKEKRLAKKAAEGKLKGKKGKK</sequence>
<dbReference type="RefSeq" id="XP_037199501.1">
    <property type="nucleotide sequence ID" value="XM_037346620.1"/>
</dbReference>
<comment type="caution">
    <text evidence="2">The sequence shown here is derived from an EMBL/GenBank/DDBJ whole genome shotgun (WGS) entry which is preliminary data.</text>
</comment>
<dbReference type="AlphaFoldDB" id="A0A8H5VBE2"/>
<reference evidence="2 3" key="1">
    <citation type="submission" date="2020-05" db="EMBL/GenBank/DDBJ databases">
        <title>Identification and distribution of gene clusters putatively required for synthesis of sphingolipid metabolism inhibitors in phylogenetically diverse species of the filamentous fungus Fusarium.</title>
        <authorList>
            <person name="Kim H.-S."/>
            <person name="Busman M."/>
            <person name="Brown D.W."/>
            <person name="Divon H."/>
            <person name="Uhlig S."/>
            <person name="Proctor R.H."/>
        </authorList>
    </citation>
    <scope>NUCLEOTIDE SEQUENCE [LARGE SCALE GENOMIC DNA]</scope>
    <source>
        <strain evidence="2 3">NRRL 66243</strain>
    </source>
</reference>
<evidence type="ECO:0000313" key="3">
    <source>
        <dbReference type="Proteomes" id="UP000530670"/>
    </source>
</evidence>
<gene>
    <name evidence="2" type="ORF">FTJAE_13473</name>
</gene>
<evidence type="ECO:0000256" key="1">
    <source>
        <dbReference type="SAM" id="MobiDB-lite"/>
    </source>
</evidence>
<organism evidence="2 3">
    <name type="scientific">Fusarium tjaetaba</name>
    <dbReference type="NCBI Taxonomy" id="1567544"/>
    <lineage>
        <taxon>Eukaryota</taxon>
        <taxon>Fungi</taxon>
        <taxon>Dikarya</taxon>
        <taxon>Ascomycota</taxon>
        <taxon>Pezizomycotina</taxon>
        <taxon>Sordariomycetes</taxon>
        <taxon>Hypocreomycetidae</taxon>
        <taxon>Hypocreales</taxon>
        <taxon>Nectriaceae</taxon>
        <taxon>Fusarium</taxon>
        <taxon>Fusarium fujikuroi species complex</taxon>
    </lineage>
</organism>
<protein>
    <submittedName>
        <fullName evidence="2">Iron inhibited ABC transporter 2</fullName>
    </submittedName>
</protein>
<dbReference type="Proteomes" id="UP000530670">
    <property type="component" value="Unassembled WGS sequence"/>
</dbReference>
<proteinExistence type="predicted"/>
<feature type="non-terminal residue" evidence="2">
    <location>
        <position position="27"/>
    </location>
</feature>
<accession>A0A8H5VBE2</accession>